<dbReference type="Proteomes" id="UP000007797">
    <property type="component" value="Unassembled WGS sequence"/>
</dbReference>
<accession>F4Q322</accession>
<protein>
    <recommendedName>
        <fullName evidence="4">Lipoprotein</fullName>
    </recommendedName>
</protein>
<evidence type="ECO:0000313" key="3">
    <source>
        <dbReference type="Proteomes" id="UP000007797"/>
    </source>
</evidence>
<evidence type="ECO:0000256" key="1">
    <source>
        <dbReference type="SAM" id="SignalP"/>
    </source>
</evidence>
<proteinExistence type="predicted"/>
<dbReference type="CDD" id="cd22935">
    <property type="entry name" value="SctA-like"/>
    <property type="match status" value="1"/>
</dbReference>
<dbReference type="EMBL" id="GL883021">
    <property type="protein sequence ID" value="EGG17586.1"/>
    <property type="molecule type" value="Genomic_DNA"/>
</dbReference>
<reference evidence="3" key="1">
    <citation type="journal article" date="2011" name="Genome Res.">
        <title>Phylogeny-wide analysis of social amoeba genomes highlights ancient origins for complex intercellular communication.</title>
        <authorList>
            <person name="Heidel A.J."/>
            <person name="Lawal H.M."/>
            <person name="Felder M."/>
            <person name="Schilde C."/>
            <person name="Helps N.R."/>
            <person name="Tunggal B."/>
            <person name="Rivero F."/>
            <person name="John U."/>
            <person name="Schleicher M."/>
            <person name="Eichinger L."/>
            <person name="Platzer M."/>
            <person name="Noegel A.A."/>
            <person name="Schaap P."/>
            <person name="Gloeckner G."/>
        </authorList>
    </citation>
    <scope>NUCLEOTIDE SEQUENCE [LARGE SCALE GENOMIC DNA]</scope>
    <source>
        <strain evidence="3">SH3</strain>
    </source>
</reference>
<evidence type="ECO:0000313" key="2">
    <source>
        <dbReference type="EMBL" id="EGG17586.1"/>
    </source>
</evidence>
<keyword evidence="3" id="KW-1185">Reference proteome</keyword>
<dbReference type="AlphaFoldDB" id="F4Q322"/>
<evidence type="ECO:0008006" key="4">
    <source>
        <dbReference type="Google" id="ProtNLM"/>
    </source>
</evidence>
<feature type="chain" id="PRO_5003313667" description="Lipoprotein" evidence="1">
    <location>
        <begin position="26"/>
        <end position="228"/>
    </location>
</feature>
<name>F4Q322_CACFS</name>
<dbReference type="KEGG" id="dfa:DFA_08582"/>
<dbReference type="GeneID" id="14869625"/>
<sequence>MKQQINAFVVLFLVISSTLLLACQCDSVVVSRQQGEDQSAQFGIASVTDDSSLSSSSSHKPIFRAGDFLSGVVSGVTRQIVDPTIESCLNDFGLDESFTEQLGKGLKLIESGLASNQITDIKTGLNHFANSINSIKAATSACHQTSVFTAIDGLAQFNGQDWGNVFDIIVKKCDVQIVYTNWYKFDATIMFNNAISDWNDHSFNSAGFNIGGIIELVYHQSLLKSQEH</sequence>
<dbReference type="PANTHER" id="PTHR38742">
    <property type="entry name" value="PROTEIN GP17"/>
    <property type="match status" value="1"/>
</dbReference>
<dbReference type="RefSeq" id="XP_004356070.1">
    <property type="nucleotide sequence ID" value="XM_004356017.1"/>
</dbReference>
<dbReference type="PANTHER" id="PTHR38742:SF1">
    <property type="entry name" value="SECRETED PROTEIN C"/>
    <property type="match status" value="1"/>
</dbReference>
<organism evidence="2 3">
    <name type="scientific">Cavenderia fasciculata</name>
    <name type="common">Slime mold</name>
    <name type="synonym">Dictyostelium fasciculatum</name>
    <dbReference type="NCBI Taxonomy" id="261658"/>
    <lineage>
        <taxon>Eukaryota</taxon>
        <taxon>Amoebozoa</taxon>
        <taxon>Evosea</taxon>
        <taxon>Eumycetozoa</taxon>
        <taxon>Dictyostelia</taxon>
        <taxon>Acytosteliales</taxon>
        <taxon>Cavenderiaceae</taxon>
        <taxon>Cavenderia</taxon>
    </lineage>
</organism>
<gene>
    <name evidence="2" type="ORF">DFA_08582</name>
</gene>
<dbReference type="PROSITE" id="PS51257">
    <property type="entry name" value="PROKAR_LIPOPROTEIN"/>
    <property type="match status" value="1"/>
</dbReference>
<feature type="signal peptide" evidence="1">
    <location>
        <begin position="1"/>
        <end position="25"/>
    </location>
</feature>
<keyword evidence="1" id="KW-0732">Signal</keyword>